<dbReference type="Proteomes" id="UP000823388">
    <property type="component" value="Chromosome 9N"/>
</dbReference>
<protein>
    <recommendedName>
        <fullName evidence="4">Glycosyltransferase</fullName>
        <ecNumber evidence="4">2.4.1.-</ecNumber>
    </recommendedName>
</protein>
<dbReference type="SUPFAM" id="SSF53756">
    <property type="entry name" value="UDP-Glycosyltransferase/glycogen phosphorylase"/>
    <property type="match status" value="1"/>
</dbReference>
<keyword evidence="3" id="KW-0328">Glycosyltransferase</keyword>
<evidence type="ECO:0000256" key="4">
    <source>
        <dbReference type="RuleBase" id="RU362057"/>
    </source>
</evidence>
<dbReference type="EMBL" id="CM029054">
    <property type="protein sequence ID" value="KAG2538685.1"/>
    <property type="molecule type" value="Genomic_DNA"/>
</dbReference>
<dbReference type="PROSITE" id="PS00375">
    <property type="entry name" value="UDPGT"/>
    <property type="match status" value="1"/>
</dbReference>
<comment type="similarity">
    <text evidence="1 3">Belongs to the UDP-glycosyltransferase family.</text>
</comment>
<evidence type="ECO:0000313" key="7">
    <source>
        <dbReference type="Proteomes" id="UP000823388"/>
    </source>
</evidence>
<dbReference type="FunFam" id="3.40.50.2000:FF:000019">
    <property type="entry name" value="Glycosyltransferase"/>
    <property type="match status" value="1"/>
</dbReference>
<reference evidence="6" key="1">
    <citation type="submission" date="2020-05" db="EMBL/GenBank/DDBJ databases">
        <title>WGS assembly of Panicum virgatum.</title>
        <authorList>
            <person name="Lovell J.T."/>
            <person name="Jenkins J."/>
            <person name="Shu S."/>
            <person name="Juenger T.E."/>
            <person name="Schmutz J."/>
        </authorList>
    </citation>
    <scope>NUCLEOTIDE SEQUENCE</scope>
    <source>
        <strain evidence="6">AP13</strain>
    </source>
</reference>
<dbReference type="InterPro" id="IPR002213">
    <property type="entry name" value="UDP_glucos_trans"/>
</dbReference>
<dbReference type="GO" id="GO:0080043">
    <property type="term" value="F:quercetin 3-O-glucosyltransferase activity"/>
    <property type="evidence" value="ECO:0007669"/>
    <property type="project" value="TreeGrafter"/>
</dbReference>
<dbReference type="Pfam" id="PF00201">
    <property type="entry name" value="UDPGT"/>
    <property type="match status" value="1"/>
</dbReference>
<gene>
    <name evidence="6" type="ORF">PVAP13_9NG399000</name>
</gene>
<dbReference type="PANTHER" id="PTHR11926">
    <property type="entry name" value="GLUCOSYL/GLUCURONOSYL TRANSFERASES"/>
    <property type="match status" value="1"/>
</dbReference>
<feature type="region of interest" description="Disordered" evidence="5">
    <location>
        <begin position="425"/>
        <end position="445"/>
    </location>
</feature>
<dbReference type="Gene3D" id="3.40.50.2000">
    <property type="entry name" value="Glycogen Phosphorylase B"/>
    <property type="match status" value="2"/>
</dbReference>
<dbReference type="PANTHER" id="PTHR11926:SF1556">
    <property type="entry name" value="GLYCOSYLTRANSFERASE"/>
    <property type="match status" value="1"/>
</dbReference>
<name>A0A8T0MNT2_PANVG</name>
<evidence type="ECO:0000256" key="5">
    <source>
        <dbReference type="SAM" id="MobiDB-lite"/>
    </source>
</evidence>
<keyword evidence="7" id="KW-1185">Reference proteome</keyword>
<organism evidence="6 7">
    <name type="scientific">Panicum virgatum</name>
    <name type="common">Blackwell switchgrass</name>
    <dbReference type="NCBI Taxonomy" id="38727"/>
    <lineage>
        <taxon>Eukaryota</taxon>
        <taxon>Viridiplantae</taxon>
        <taxon>Streptophyta</taxon>
        <taxon>Embryophyta</taxon>
        <taxon>Tracheophyta</taxon>
        <taxon>Spermatophyta</taxon>
        <taxon>Magnoliopsida</taxon>
        <taxon>Liliopsida</taxon>
        <taxon>Poales</taxon>
        <taxon>Poaceae</taxon>
        <taxon>PACMAD clade</taxon>
        <taxon>Panicoideae</taxon>
        <taxon>Panicodae</taxon>
        <taxon>Paniceae</taxon>
        <taxon>Panicinae</taxon>
        <taxon>Panicum</taxon>
        <taxon>Panicum sect. Hiantes</taxon>
    </lineage>
</organism>
<evidence type="ECO:0000256" key="2">
    <source>
        <dbReference type="ARBA" id="ARBA00022679"/>
    </source>
</evidence>
<dbReference type="GO" id="GO:0080044">
    <property type="term" value="F:quercetin 7-O-glucosyltransferase activity"/>
    <property type="evidence" value="ECO:0007669"/>
    <property type="project" value="TreeGrafter"/>
</dbReference>
<dbReference type="CDD" id="cd03784">
    <property type="entry name" value="GT1_Gtf-like"/>
    <property type="match status" value="1"/>
</dbReference>
<dbReference type="InterPro" id="IPR035595">
    <property type="entry name" value="UDP_glycos_trans_CS"/>
</dbReference>
<comment type="caution">
    <text evidence="6">The sequence shown here is derived from an EMBL/GenBank/DDBJ whole genome shotgun (WGS) entry which is preliminary data.</text>
</comment>
<keyword evidence="2 3" id="KW-0808">Transferase</keyword>
<dbReference type="AlphaFoldDB" id="A0A8T0MNT2"/>
<accession>A0A8T0MNT2</accession>
<proteinExistence type="inferred from homology"/>
<dbReference type="OrthoDB" id="5835829at2759"/>
<evidence type="ECO:0000256" key="3">
    <source>
        <dbReference type="RuleBase" id="RU003718"/>
    </source>
</evidence>
<dbReference type="EC" id="2.4.1.-" evidence="4"/>
<evidence type="ECO:0000313" key="6">
    <source>
        <dbReference type="EMBL" id="KAG2538685.1"/>
    </source>
</evidence>
<sequence length="459" mass="50723">MTSSESDQSVHVLLVSYPTQGHINPLLQFGKRLAARSGVRSTLAVTRYVLGSGKQPQPGAVHVVAFSDGCDRRGYDEVGDERGYLARLESAGSESLGELLRAETARGRPVRAVVYDTLLVWVPRVARRHGVACAAFFTHPCAVTLAYAHAWARQLTLPVRDAPPELPGVPVTLGLADLPKDLSDPDSHIVYRDLMLKQCQALELADHVLINSFHELQAEEAEYMAVTWGAMTVGPTVPSAYLDNRLANDISYGFHLHTPMTAECKAWLDERHVQSVVYVSFGSLVILCSDQMAEVAEGLYNSGKAFLWVVRASETSKVPICFTERVKERGLIVTWSPQLDVLEHQAIGCFVTHCGWNSTMEGLGAGVPMVAMPQWADQPMNAKYIEDVWRVGVRVRPDAEGIVRKLKLERCVTEVMEGEKSKQFRSNAQSWSQKAKKAMAERGSSDSNMLEFLSKLRTN</sequence>
<evidence type="ECO:0000256" key="1">
    <source>
        <dbReference type="ARBA" id="ARBA00009995"/>
    </source>
</evidence>